<dbReference type="AlphaFoldDB" id="A0A3B5Q2E8"/>
<dbReference type="InParanoid" id="A0A3B5Q2E8"/>
<proteinExistence type="predicted"/>
<dbReference type="PANTHER" id="PTHR43198">
    <property type="entry name" value="BIFUNCTIONAL TH2 PROTEIN"/>
    <property type="match status" value="1"/>
</dbReference>
<protein>
    <submittedName>
        <fullName evidence="2">Thiaminase I, tandem duplicate 1</fullName>
    </submittedName>
</protein>
<dbReference type="OrthoDB" id="8424061at2759"/>
<dbReference type="Gene3D" id="1.20.910.10">
    <property type="entry name" value="Heme oxygenase-like"/>
    <property type="match status" value="1"/>
</dbReference>
<dbReference type="Proteomes" id="UP000002852">
    <property type="component" value="Unassembled WGS sequence"/>
</dbReference>
<name>A0A3B5Q2E8_XIPMA</name>
<dbReference type="GeneTree" id="ENSGT01030000234852"/>
<dbReference type="GeneID" id="111609641"/>
<dbReference type="Ensembl" id="ENSXMAT00000025966.1">
    <property type="protein sequence ID" value="ENSXMAP00000024196.1"/>
    <property type="gene ID" value="ENSXMAG00000024828.1"/>
</dbReference>
<dbReference type="KEGG" id="xma:111609641"/>
<evidence type="ECO:0000313" key="3">
    <source>
        <dbReference type="Proteomes" id="UP000002852"/>
    </source>
</evidence>
<organism evidence="2 3">
    <name type="scientific">Xiphophorus maculatus</name>
    <name type="common">Southern platyfish</name>
    <name type="synonym">Platypoecilus maculatus</name>
    <dbReference type="NCBI Taxonomy" id="8083"/>
    <lineage>
        <taxon>Eukaryota</taxon>
        <taxon>Metazoa</taxon>
        <taxon>Chordata</taxon>
        <taxon>Craniata</taxon>
        <taxon>Vertebrata</taxon>
        <taxon>Euteleostomi</taxon>
        <taxon>Actinopterygii</taxon>
        <taxon>Neopterygii</taxon>
        <taxon>Teleostei</taxon>
        <taxon>Neoteleostei</taxon>
        <taxon>Acanthomorphata</taxon>
        <taxon>Ovalentaria</taxon>
        <taxon>Atherinomorphae</taxon>
        <taxon>Cyprinodontiformes</taxon>
        <taxon>Poeciliidae</taxon>
        <taxon>Poeciliinae</taxon>
        <taxon>Xiphophorus</taxon>
    </lineage>
</organism>
<feature type="signal peptide" evidence="1">
    <location>
        <begin position="1"/>
        <end position="23"/>
    </location>
</feature>
<dbReference type="GO" id="GO:0005829">
    <property type="term" value="C:cytosol"/>
    <property type="evidence" value="ECO:0007669"/>
    <property type="project" value="TreeGrafter"/>
</dbReference>
<reference evidence="2" key="4">
    <citation type="submission" date="2025-09" db="UniProtKB">
        <authorList>
            <consortium name="Ensembl"/>
        </authorList>
    </citation>
    <scope>IDENTIFICATION</scope>
    <source>
        <strain evidence="2">JP 163 A</strain>
    </source>
</reference>
<accession>A0A3B5Q2E8</accession>
<evidence type="ECO:0000256" key="1">
    <source>
        <dbReference type="SAM" id="SignalP"/>
    </source>
</evidence>
<keyword evidence="3" id="KW-1185">Reference proteome</keyword>
<evidence type="ECO:0000313" key="2">
    <source>
        <dbReference type="Ensembl" id="ENSXMAP00000024196.1"/>
    </source>
</evidence>
<dbReference type="OMA" id="NENCCNA"/>
<dbReference type="InterPro" id="IPR050967">
    <property type="entry name" value="Thiamine_Salvage_TenA"/>
</dbReference>
<reference evidence="3" key="2">
    <citation type="journal article" date="2013" name="Nat. Genet.">
        <title>The genome of the platyfish, Xiphophorus maculatus, provides insights into evolutionary adaptation and several complex traits.</title>
        <authorList>
            <person name="Schartl M."/>
            <person name="Walter R.B."/>
            <person name="Shen Y."/>
            <person name="Garcia T."/>
            <person name="Catchen J."/>
            <person name="Amores A."/>
            <person name="Braasch I."/>
            <person name="Chalopin D."/>
            <person name="Volff J.N."/>
            <person name="Lesch K.P."/>
            <person name="Bisazza A."/>
            <person name="Minx P."/>
            <person name="Hillier L."/>
            <person name="Wilson R.K."/>
            <person name="Fuerstenberg S."/>
            <person name="Boore J."/>
            <person name="Searle S."/>
            <person name="Postlethwait J.H."/>
            <person name="Warren W.C."/>
        </authorList>
    </citation>
    <scope>NUCLEOTIDE SEQUENCE [LARGE SCALE GENOMIC DNA]</scope>
    <source>
        <strain evidence="3">JP 163 A</strain>
    </source>
</reference>
<dbReference type="RefSeq" id="XP_023194809.1">
    <property type="nucleotide sequence ID" value="XM_023339041.1"/>
</dbReference>
<reference evidence="2" key="3">
    <citation type="submission" date="2025-08" db="UniProtKB">
        <authorList>
            <consortium name="Ensembl"/>
        </authorList>
    </citation>
    <scope>IDENTIFICATION</scope>
    <source>
        <strain evidence="2">JP 163 A</strain>
    </source>
</reference>
<dbReference type="PANTHER" id="PTHR43198:SF2">
    <property type="entry name" value="SI:CH1073-67J19.1-RELATED"/>
    <property type="match status" value="1"/>
</dbReference>
<reference evidence="3" key="1">
    <citation type="submission" date="2012-01" db="EMBL/GenBank/DDBJ databases">
        <authorList>
            <person name="Walter R."/>
            <person name="Schartl M."/>
            <person name="Warren W."/>
        </authorList>
    </citation>
    <scope>NUCLEOTIDE SEQUENCE [LARGE SCALE GENOMIC DNA]</scope>
    <source>
        <strain evidence="3">JP 163 A</strain>
    </source>
</reference>
<feature type="chain" id="PRO_5017301626" evidence="1">
    <location>
        <begin position="24"/>
        <end position="240"/>
    </location>
</feature>
<sequence length="240" mass="28218">MHSGRMSWFEAVLLVLVLAVCSGLPTEPKVSAVLKGKVQDVYEELWLNNSDLARQTLAVPFLQHMQRGDLQADDYMAFMLQDILYLLNVTDMLGQMSRRTLPDDLKTFMQHRYQSYQSFSDYILDRFKLKAPLDIRPILAMERYLLDYRTIMDKEEPIFFAVSLLPCSRLWIWIASSLEESYCNAYFVWKKGNMHGNPEKHYKVLLNKNLKTPDRIKRANQIFRQQMQNEQNFFAASLVE</sequence>
<keyword evidence="1" id="KW-0732">Signal</keyword>
<dbReference type="SUPFAM" id="SSF48613">
    <property type="entry name" value="Heme oxygenase-like"/>
    <property type="match status" value="1"/>
</dbReference>
<dbReference type="InterPro" id="IPR016084">
    <property type="entry name" value="Haem_Oase-like_multi-hlx"/>
</dbReference>